<dbReference type="Gene3D" id="1.20.1500.10">
    <property type="entry name" value="YheA/YmcA-like"/>
    <property type="match status" value="1"/>
</dbReference>
<dbReference type="EMBL" id="AKKV01000024">
    <property type="protein sequence ID" value="EIT85871.1"/>
    <property type="molecule type" value="Genomic_DNA"/>
</dbReference>
<comment type="caution">
    <text evidence="2">The sequence shown here is derived from an EMBL/GenBank/DDBJ whole genome shotgun (WGS) entry which is preliminary data.</text>
</comment>
<name>I8J2A0_9BACL</name>
<dbReference type="STRING" id="1196324.A374_08549"/>
<dbReference type="InterPro" id="IPR023378">
    <property type="entry name" value="YheA/YmcA-like_dom_sf"/>
</dbReference>
<gene>
    <name evidence="2" type="ORF">A374_08549</name>
</gene>
<protein>
    <recommendedName>
        <fullName evidence="1">UPF0342 protein A374_08549</fullName>
    </recommendedName>
</protein>
<dbReference type="InterPro" id="IPR010368">
    <property type="entry name" value="Com_YlbF"/>
</dbReference>
<organism evidence="2 3">
    <name type="scientific">Fictibacillus macauensis ZFHKF-1</name>
    <dbReference type="NCBI Taxonomy" id="1196324"/>
    <lineage>
        <taxon>Bacteria</taxon>
        <taxon>Bacillati</taxon>
        <taxon>Bacillota</taxon>
        <taxon>Bacilli</taxon>
        <taxon>Bacillales</taxon>
        <taxon>Fictibacillaceae</taxon>
        <taxon>Fictibacillus</taxon>
    </lineage>
</organism>
<proteinExistence type="inferred from homology"/>
<dbReference type="Proteomes" id="UP000004080">
    <property type="component" value="Unassembled WGS sequence"/>
</dbReference>
<reference evidence="2 3" key="1">
    <citation type="journal article" date="2012" name="J. Bacteriol.">
        <title>Genome of Bacillus macauensis ZFHKF-1, a Long-Chain-Forming Bacterium.</title>
        <authorList>
            <person name="Cai L."/>
            <person name="Zhang T."/>
        </authorList>
    </citation>
    <scope>NUCLEOTIDE SEQUENCE [LARGE SCALE GENOMIC DNA]</scope>
    <source>
        <strain evidence="2 3">ZFHKF-1</strain>
    </source>
</reference>
<sequence length="120" mass="13935">MSNMYDLAYSLEKGLRESEEFLTLKKCYDEVNANPEAQALFASFRDLQLSLQQKQMTGEEVSPEEMEKAQKMFQDVQANAIISNLMNTEQRMSMIINDINRIITKPLEELYGPMVEQEEE</sequence>
<evidence type="ECO:0000256" key="1">
    <source>
        <dbReference type="HAMAP-Rule" id="MF_01526"/>
    </source>
</evidence>
<dbReference type="eggNOG" id="COG3679">
    <property type="taxonomic scope" value="Bacteria"/>
</dbReference>
<keyword evidence="3" id="KW-1185">Reference proteome</keyword>
<dbReference type="Pfam" id="PF06133">
    <property type="entry name" value="Com_YlbF"/>
    <property type="match status" value="1"/>
</dbReference>
<accession>I8J2A0</accession>
<evidence type="ECO:0000313" key="2">
    <source>
        <dbReference type="EMBL" id="EIT85871.1"/>
    </source>
</evidence>
<comment type="similarity">
    <text evidence="1">Belongs to the UPF0342 family.</text>
</comment>
<dbReference type="AlphaFoldDB" id="I8J2A0"/>
<dbReference type="SUPFAM" id="SSF158622">
    <property type="entry name" value="YheA/YmcA-like"/>
    <property type="match status" value="1"/>
</dbReference>
<evidence type="ECO:0000313" key="3">
    <source>
        <dbReference type="Proteomes" id="UP000004080"/>
    </source>
</evidence>
<dbReference type="RefSeq" id="WP_007201803.1">
    <property type="nucleotide sequence ID" value="NZ_AKKV01000024.1"/>
</dbReference>
<dbReference type="PATRIC" id="fig|1196324.3.peg.1754"/>
<dbReference type="HAMAP" id="MF_01526">
    <property type="entry name" value="UPF0342"/>
    <property type="match status" value="1"/>
</dbReference>